<dbReference type="PANTHER" id="PTHR10185">
    <property type="entry name" value="PHOSPHOLIPASE D - RELATED"/>
    <property type="match status" value="1"/>
</dbReference>
<dbReference type="Proteomes" id="UP000492820">
    <property type="component" value="Unassembled WGS sequence"/>
</dbReference>
<dbReference type="SUPFAM" id="SSF56024">
    <property type="entry name" value="Phospholipase D/nuclease"/>
    <property type="match status" value="2"/>
</dbReference>
<dbReference type="WBParaSite" id="EgrG_000331800">
    <property type="protein sequence ID" value="EgrG_000331800"/>
    <property type="gene ID" value="EgrG_000331800"/>
</dbReference>
<dbReference type="AlphaFoldDB" id="A0A068X397"/>
<name>A0A068X397_ECHGR</name>
<reference evidence="6" key="3">
    <citation type="submission" date="2020-10" db="UniProtKB">
        <authorList>
            <consortium name="WormBaseParasite"/>
        </authorList>
    </citation>
    <scope>IDENTIFICATION</scope>
</reference>
<dbReference type="PANTHER" id="PTHR10185:SF17">
    <property type="entry name" value="GM01519P-RELATED"/>
    <property type="match status" value="1"/>
</dbReference>
<evidence type="ECO:0000313" key="4">
    <source>
        <dbReference type="EMBL" id="CDS24466.1"/>
    </source>
</evidence>
<evidence type="ECO:0000313" key="5">
    <source>
        <dbReference type="Proteomes" id="UP000492820"/>
    </source>
</evidence>
<gene>
    <name evidence="6" type="primary">EGR_05221</name>
    <name evidence="4" type="ORF">EgrG_000331800</name>
</gene>
<dbReference type="InterPro" id="IPR050874">
    <property type="entry name" value="Diverse_PLD-related"/>
</dbReference>
<proteinExistence type="inferred from homology"/>
<dbReference type="OrthoDB" id="1923775at2759"/>
<dbReference type="InterPro" id="IPR001736">
    <property type="entry name" value="PLipase_D/transphosphatidylase"/>
</dbReference>
<dbReference type="Gene3D" id="3.30.870.10">
    <property type="entry name" value="Endonuclease Chain A"/>
    <property type="match status" value="2"/>
</dbReference>
<feature type="transmembrane region" description="Helical" evidence="2">
    <location>
        <begin position="20"/>
        <end position="42"/>
    </location>
</feature>
<protein>
    <submittedName>
        <fullName evidence="4 6">Phospholipase d3</fullName>
    </submittedName>
</protein>
<feature type="domain" description="PLD phosphodiesterase" evidence="3">
    <location>
        <begin position="385"/>
        <end position="411"/>
    </location>
</feature>
<accession>A0A068X397</accession>
<reference evidence="4" key="2">
    <citation type="submission" date="2014-06" db="EMBL/GenBank/DDBJ databases">
        <authorList>
            <person name="Aslett M."/>
        </authorList>
    </citation>
    <scope>NUCLEOTIDE SEQUENCE</scope>
</reference>
<evidence type="ECO:0000256" key="1">
    <source>
        <dbReference type="ARBA" id="ARBA00008664"/>
    </source>
</evidence>
<evidence type="ECO:0000259" key="3">
    <source>
        <dbReference type="PROSITE" id="PS50035"/>
    </source>
</evidence>
<dbReference type="EMBL" id="LK028606">
    <property type="protein sequence ID" value="CDS24466.1"/>
    <property type="molecule type" value="Genomic_DNA"/>
</dbReference>
<evidence type="ECO:0000256" key="2">
    <source>
        <dbReference type="SAM" id="Phobius"/>
    </source>
</evidence>
<comment type="similarity">
    <text evidence="1">Belongs to the phospholipase D family.</text>
</comment>
<keyword evidence="2" id="KW-1133">Transmembrane helix</keyword>
<dbReference type="Pfam" id="PF00614">
    <property type="entry name" value="PLDc"/>
    <property type="match status" value="1"/>
</dbReference>
<dbReference type="SMART" id="SM00155">
    <property type="entry name" value="PLDc"/>
    <property type="match status" value="2"/>
</dbReference>
<dbReference type="CDD" id="cd09106">
    <property type="entry name" value="PLDc_vPLD3_4_5_like_1"/>
    <property type="match status" value="1"/>
</dbReference>
<dbReference type="Pfam" id="PF13918">
    <property type="entry name" value="PLDc_3"/>
    <property type="match status" value="1"/>
</dbReference>
<dbReference type="GO" id="GO:0003824">
    <property type="term" value="F:catalytic activity"/>
    <property type="evidence" value="ECO:0007669"/>
    <property type="project" value="InterPro"/>
</dbReference>
<reference evidence="4 5" key="1">
    <citation type="journal article" date="2013" name="Nature">
        <title>The genomes of four tapeworm species reveal adaptations to parasitism.</title>
        <authorList>
            <person name="Tsai I.J."/>
            <person name="Zarowiecki M."/>
            <person name="Holroyd N."/>
            <person name="Garciarrubio A."/>
            <person name="Sanchez-Flores A."/>
            <person name="Brooks K.L."/>
            <person name="Tracey A."/>
            <person name="Bobes R.J."/>
            <person name="Fragoso G."/>
            <person name="Sciutto E."/>
            <person name="Aslett M."/>
            <person name="Beasley H."/>
            <person name="Bennett H.M."/>
            <person name="Cai J."/>
            <person name="Camicia F."/>
            <person name="Clark R."/>
            <person name="Cucher M."/>
            <person name="De Silva N."/>
            <person name="Day T.A."/>
            <person name="Deplazes P."/>
            <person name="Estrada K."/>
            <person name="Fernandez C."/>
            <person name="Holland P.W."/>
            <person name="Hou J."/>
            <person name="Hu S."/>
            <person name="Huckvale T."/>
            <person name="Hung S.S."/>
            <person name="Kamenetzky L."/>
            <person name="Keane J.A."/>
            <person name="Kiss F."/>
            <person name="Koziol U."/>
            <person name="Lambert O."/>
            <person name="Liu K."/>
            <person name="Luo X."/>
            <person name="Luo Y."/>
            <person name="Macchiaroli N."/>
            <person name="Nichol S."/>
            <person name="Paps J."/>
            <person name="Parkinson J."/>
            <person name="Pouchkina-Stantcheva N."/>
            <person name="Riddiford N."/>
            <person name="Rosenzvit M."/>
            <person name="Salinas G."/>
            <person name="Wasmuth J.D."/>
            <person name="Zamanian M."/>
            <person name="Zheng Y."/>
            <person name="Cai X."/>
            <person name="Soberon X."/>
            <person name="Olson P.D."/>
            <person name="Laclette J.P."/>
            <person name="Brehm K."/>
            <person name="Berriman M."/>
            <person name="Garciarrubio A."/>
            <person name="Bobes R.J."/>
            <person name="Fragoso G."/>
            <person name="Sanchez-Flores A."/>
            <person name="Estrada K."/>
            <person name="Cevallos M.A."/>
            <person name="Morett E."/>
            <person name="Gonzalez V."/>
            <person name="Portillo T."/>
            <person name="Ochoa-Leyva A."/>
            <person name="Jose M.V."/>
            <person name="Sciutto E."/>
            <person name="Landa A."/>
            <person name="Jimenez L."/>
            <person name="Valdes V."/>
            <person name="Carrero J.C."/>
            <person name="Larralde C."/>
            <person name="Morales-Montor J."/>
            <person name="Limon-Lason J."/>
            <person name="Soberon X."/>
            <person name="Laclette J.P."/>
        </authorList>
    </citation>
    <scope>NUCLEOTIDE SEQUENCE [LARGE SCALE GENOMIC DNA]</scope>
</reference>
<keyword evidence="2" id="KW-0472">Membrane</keyword>
<sequence length="457" mass="50642">MSGQLTGPPVTVKMNISTLVLVFAVVVSISSTFVSPLIAVFAGATSKFAETDLESCTAFLTESLPEGLVYPSSAPSFISTAFAWDMLLYNAQENVSIASFYWSMLREDVYNSSSAYQGENIFQKLLTKSGNINVNIVTSGPRGSDNDLDRLIAAGAKVEYLDVAKMLSAGVQHAKLWAVDNSHGYLGSANMDWRSLTQVKEIGVLLRFCRTLATDLAKIIGAFDYVARSDIDFPINWSPEYTTIYNRSNPMRLMMNGIPAEVYISMSPPPLSPTGREDDLETILHVIDSASSFIYVSVMAFQPLIQSYTGKPHKYWPALVNALVKASMENNVEVRILISEWDHTPPKQRQYMESLRALNGANGARIRIRFFVVPSLTSEQKSIPFARVNHSKYMVTDKTLYIGTSNWSGDYFKFSGGAGLVINGEGDAVGPNKEKPLRRQLEEAFLRDWNSMFTDDL</sequence>
<dbReference type="PROSITE" id="PS50035">
    <property type="entry name" value="PLD"/>
    <property type="match status" value="2"/>
</dbReference>
<keyword evidence="2" id="KW-0812">Transmembrane</keyword>
<feature type="domain" description="PLD phosphodiesterase" evidence="3">
    <location>
        <begin position="168"/>
        <end position="195"/>
    </location>
</feature>
<dbReference type="CDD" id="cd09107">
    <property type="entry name" value="PLDc_vPLD3_4_5_like_2"/>
    <property type="match status" value="1"/>
</dbReference>
<evidence type="ECO:0000313" key="6">
    <source>
        <dbReference type="WBParaSite" id="EgrG_000331800"/>
    </source>
</evidence>
<dbReference type="InterPro" id="IPR032803">
    <property type="entry name" value="PLDc_3"/>
</dbReference>
<organism evidence="4">
    <name type="scientific">Echinococcus granulosus</name>
    <name type="common">Hydatid tapeworm</name>
    <dbReference type="NCBI Taxonomy" id="6210"/>
    <lineage>
        <taxon>Eukaryota</taxon>
        <taxon>Metazoa</taxon>
        <taxon>Spiralia</taxon>
        <taxon>Lophotrochozoa</taxon>
        <taxon>Platyhelminthes</taxon>
        <taxon>Cestoda</taxon>
        <taxon>Eucestoda</taxon>
        <taxon>Cyclophyllidea</taxon>
        <taxon>Taeniidae</taxon>
        <taxon>Echinococcus</taxon>
        <taxon>Echinococcus granulosus group</taxon>
    </lineage>
</organism>